<organism evidence="1">
    <name type="scientific">marine sediment metagenome</name>
    <dbReference type="NCBI Taxonomy" id="412755"/>
    <lineage>
        <taxon>unclassified sequences</taxon>
        <taxon>metagenomes</taxon>
        <taxon>ecological metagenomes</taxon>
    </lineage>
</organism>
<dbReference type="Pfam" id="PF06277">
    <property type="entry name" value="EutA"/>
    <property type="match status" value="1"/>
</dbReference>
<protein>
    <submittedName>
        <fullName evidence="1">Uncharacterized protein</fullName>
    </submittedName>
</protein>
<sequence length="306" mass="35060">IDLGGGTSNIAIASNGDVLSTSCINVGGRLLGIDKDLKIWRIDEPTEWIMKELKMSYSLGDIIPEEDVLKITKEYAKALFEVMRGPATSKVAKLLMMTDDIKILVPIDSYSFSGGVAEMIYDTDVDKESNETSNPYNDIGRYLAEEIKHLIEENNLPLIEPENKIRATVIGAGSFSLSVSGSTCYYDESEEINDLIYNMAKKALDFSKSGYIQTPTFMSEGGYKVFRDMIYGLPGVLFQADYRFYKKRKMFDFPKNKFTYRIMRLIFKSKKARRLFKKKMFKIFIRPYDKFFENLNIEQEITEFGI</sequence>
<reference evidence="1" key="1">
    <citation type="journal article" date="2014" name="Front. Microbiol.">
        <title>High frequency of phylogenetically diverse reductive dehalogenase-homologous genes in deep subseafloor sedimentary metagenomes.</title>
        <authorList>
            <person name="Kawai M."/>
            <person name="Futagami T."/>
            <person name="Toyoda A."/>
            <person name="Takaki Y."/>
            <person name="Nishi S."/>
            <person name="Hori S."/>
            <person name="Arai W."/>
            <person name="Tsubouchi T."/>
            <person name="Morono Y."/>
            <person name="Uchiyama I."/>
            <person name="Ito T."/>
            <person name="Fujiyama A."/>
            <person name="Inagaki F."/>
            <person name="Takami H."/>
        </authorList>
    </citation>
    <scope>NUCLEOTIDE SEQUENCE</scope>
    <source>
        <strain evidence="1">Expedition CK06-06</strain>
    </source>
</reference>
<dbReference type="SUPFAM" id="SSF53067">
    <property type="entry name" value="Actin-like ATPase domain"/>
    <property type="match status" value="1"/>
</dbReference>
<evidence type="ECO:0000313" key="1">
    <source>
        <dbReference type="EMBL" id="GAG63653.1"/>
    </source>
</evidence>
<dbReference type="EMBL" id="BART01009145">
    <property type="protein sequence ID" value="GAG63653.1"/>
    <property type="molecule type" value="Genomic_DNA"/>
</dbReference>
<feature type="non-terminal residue" evidence="1">
    <location>
        <position position="1"/>
    </location>
</feature>
<dbReference type="Gene3D" id="3.30.420.40">
    <property type="match status" value="1"/>
</dbReference>
<dbReference type="InterPro" id="IPR009377">
    <property type="entry name" value="EutA"/>
</dbReference>
<proteinExistence type="predicted"/>
<gene>
    <name evidence="1" type="ORF">S01H4_20355</name>
</gene>
<dbReference type="AlphaFoldDB" id="X0ZT92"/>
<comment type="caution">
    <text evidence="1">The sequence shown here is derived from an EMBL/GenBank/DDBJ whole genome shotgun (WGS) entry which is preliminary data.</text>
</comment>
<accession>X0ZT92</accession>
<name>X0ZT92_9ZZZZ</name>
<dbReference type="InterPro" id="IPR043129">
    <property type="entry name" value="ATPase_NBD"/>
</dbReference>